<dbReference type="Proteomes" id="UP001642484">
    <property type="component" value="Unassembled WGS sequence"/>
</dbReference>
<dbReference type="InterPro" id="IPR027417">
    <property type="entry name" value="P-loop_NTPase"/>
</dbReference>
<organism evidence="2 3">
    <name type="scientific">Durusdinium trenchii</name>
    <dbReference type="NCBI Taxonomy" id="1381693"/>
    <lineage>
        <taxon>Eukaryota</taxon>
        <taxon>Sar</taxon>
        <taxon>Alveolata</taxon>
        <taxon>Dinophyceae</taxon>
        <taxon>Suessiales</taxon>
        <taxon>Symbiodiniaceae</taxon>
        <taxon>Durusdinium</taxon>
    </lineage>
</organism>
<dbReference type="PANTHER" id="PTHR13308">
    <property type="entry name" value="NEDD4-BINDING PROTEIN 2-LIKE 1"/>
    <property type="match status" value="1"/>
</dbReference>
<dbReference type="Gene3D" id="3.40.50.300">
    <property type="entry name" value="P-loop containing nucleotide triphosphate hydrolases"/>
    <property type="match status" value="1"/>
</dbReference>
<dbReference type="InterPro" id="IPR026302">
    <property type="entry name" value="NEDD4-bd_p2"/>
</dbReference>
<accession>A0ABP0IBT2</accession>
<reference evidence="2 3" key="1">
    <citation type="submission" date="2024-02" db="EMBL/GenBank/DDBJ databases">
        <authorList>
            <person name="Chen Y."/>
            <person name="Shah S."/>
            <person name="Dougan E. K."/>
            <person name="Thang M."/>
            <person name="Chan C."/>
        </authorList>
    </citation>
    <scope>NUCLEOTIDE SEQUENCE [LARGE SCALE GENOMIC DNA]</scope>
</reference>
<gene>
    <name evidence="2" type="ORF">CCMP2556_LOCUS5913</name>
</gene>
<comment type="caution">
    <text evidence="2">The sequence shown here is derived from an EMBL/GenBank/DDBJ whole genome shotgun (WGS) entry which is preliminary data.</text>
</comment>
<dbReference type="EMBL" id="CAXAMN010002525">
    <property type="protein sequence ID" value="CAK9000049.1"/>
    <property type="molecule type" value="Genomic_DNA"/>
</dbReference>
<feature type="compositionally biased region" description="Low complexity" evidence="1">
    <location>
        <begin position="22"/>
        <end position="39"/>
    </location>
</feature>
<dbReference type="Pfam" id="PF13671">
    <property type="entry name" value="AAA_33"/>
    <property type="match status" value="1"/>
</dbReference>
<evidence type="ECO:0000313" key="2">
    <source>
        <dbReference type="EMBL" id="CAK9000049.1"/>
    </source>
</evidence>
<protein>
    <recommendedName>
        <fullName evidence="4">2',3'-cyclic-nucleotide 3'-phosphodiesterase</fullName>
    </recommendedName>
</protein>
<proteinExistence type="predicted"/>
<evidence type="ECO:0000313" key="3">
    <source>
        <dbReference type="Proteomes" id="UP001642484"/>
    </source>
</evidence>
<keyword evidence="3" id="KW-1185">Reference proteome</keyword>
<dbReference type="SUPFAM" id="SSF52540">
    <property type="entry name" value="P-loop containing nucleoside triphosphate hydrolases"/>
    <property type="match status" value="1"/>
</dbReference>
<dbReference type="PANTHER" id="PTHR13308:SF40">
    <property type="entry name" value="NEDD4-BINDING PROTEIN 2-LIKE 1"/>
    <property type="match status" value="1"/>
</dbReference>
<evidence type="ECO:0000256" key="1">
    <source>
        <dbReference type="SAM" id="MobiDB-lite"/>
    </source>
</evidence>
<feature type="region of interest" description="Disordered" evidence="1">
    <location>
        <begin position="1"/>
        <end position="45"/>
    </location>
</feature>
<evidence type="ECO:0008006" key="4">
    <source>
        <dbReference type="Google" id="ProtNLM"/>
    </source>
</evidence>
<name>A0ABP0IBT2_9DINO</name>
<sequence>MAKKRPAATPAKAAGRRKKTLAKPAIKGAKKPAASAKAKQLGARGPAKVAKAAKADKVAKTKQKTPRGVVLALSKEIDFSKPFKKVLYVLRGPPGCGKSTVARLLLQRHLQVQGVRWNGSSAGAAISTVCRAFICSTDDYFTELDEEGGASYDFDPSCLREFHEKNRKRCLDAMELSRSPLFVDNTNMALWEMSGYVALAEEHAYAVMIIGPEQLGPGALDLQTLQLRCAQDDRAAGKEIPVTTLERMIHRYEKLPDDLQGRLCCATELSIVRDARAVPRYRYAGLDVETSALEALSDLDLGPFFWEGTDLSSSSARHLAAARASGLWRLPERLHVTVLYFGKESKRPEAEKLVGMTFPVKVTGLVFVRGGGLLCATCAFEAEDHSSLAAVAGEDWCPHITMRAYLGRELLGRQGAGYIAIE</sequence>